<dbReference type="RefSeq" id="WP_232653126.1">
    <property type="nucleotide sequence ID" value="NZ_JAJSBI010000024.1"/>
</dbReference>
<dbReference type="Pfam" id="PF00550">
    <property type="entry name" value="PP-binding"/>
    <property type="match status" value="1"/>
</dbReference>
<organism evidence="2 3">
    <name type="scientific">Streptomyces guryensis</name>
    <dbReference type="NCBI Taxonomy" id="2886947"/>
    <lineage>
        <taxon>Bacteria</taxon>
        <taxon>Bacillati</taxon>
        <taxon>Actinomycetota</taxon>
        <taxon>Actinomycetes</taxon>
        <taxon>Kitasatosporales</taxon>
        <taxon>Streptomycetaceae</taxon>
        <taxon>Streptomyces</taxon>
    </lineage>
</organism>
<sequence>MTAENNEIELFVLEMLRTRFDVPEAKLTEQATLKSLGIDSLGGVELSLTIKKKYGVQFIAGEIGVEFTVTDVAELTREKLGELEAAAS</sequence>
<reference evidence="2" key="1">
    <citation type="submission" date="2021-12" db="EMBL/GenBank/DDBJ databases">
        <authorList>
            <person name="Lee J.-H."/>
            <person name="Kim S.-B."/>
        </authorList>
    </citation>
    <scope>NUCLEOTIDE SEQUENCE</scope>
    <source>
        <strain evidence="2">NR30</strain>
    </source>
</reference>
<dbReference type="Proteomes" id="UP001108029">
    <property type="component" value="Unassembled WGS sequence"/>
</dbReference>
<dbReference type="Gene3D" id="1.10.1200.10">
    <property type="entry name" value="ACP-like"/>
    <property type="match status" value="1"/>
</dbReference>
<name>A0A9Q3VUY3_9ACTN</name>
<dbReference type="InterPro" id="IPR036736">
    <property type="entry name" value="ACP-like_sf"/>
</dbReference>
<dbReference type="SUPFAM" id="SSF47336">
    <property type="entry name" value="ACP-like"/>
    <property type="match status" value="1"/>
</dbReference>
<dbReference type="AlphaFoldDB" id="A0A9Q3VUY3"/>
<proteinExistence type="predicted"/>
<dbReference type="EMBL" id="JAJSBI010000024">
    <property type="protein sequence ID" value="MCD9878926.1"/>
    <property type="molecule type" value="Genomic_DNA"/>
</dbReference>
<comment type="caution">
    <text evidence="2">The sequence shown here is derived from an EMBL/GenBank/DDBJ whole genome shotgun (WGS) entry which is preliminary data.</text>
</comment>
<gene>
    <name evidence="2" type="ORF">LJ657_36040</name>
</gene>
<evidence type="ECO:0000313" key="3">
    <source>
        <dbReference type="Proteomes" id="UP001108029"/>
    </source>
</evidence>
<evidence type="ECO:0000259" key="1">
    <source>
        <dbReference type="PROSITE" id="PS50075"/>
    </source>
</evidence>
<evidence type="ECO:0000313" key="2">
    <source>
        <dbReference type="EMBL" id="MCD9878926.1"/>
    </source>
</evidence>
<feature type="domain" description="Carrier" evidence="1">
    <location>
        <begin position="3"/>
        <end position="80"/>
    </location>
</feature>
<dbReference type="PROSITE" id="PS50075">
    <property type="entry name" value="CARRIER"/>
    <property type="match status" value="1"/>
</dbReference>
<dbReference type="InterPro" id="IPR009081">
    <property type="entry name" value="PP-bd_ACP"/>
</dbReference>
<accession>A0A9Q3VUY3</accession>
<keyword evidence="3" id="KW-1185">Reference proteome</keyword>
<protein>
    <submittedName>
        <fullName evidence="2">Acyl carrier protein</fullName>
    </submittedName>
</protein>